<dbReference type="RefSeq" id="WP_184043752.1">
    <property type="nucleotide sequence ID" value="NZ_JACIGK010000009.1"/>
</dbReference>
<dbReference type="EMBL" id="JACIGK010000009">
    <property type="protein sequence ID" value="MBB4265916.1"/>
    <property type="molecule type" value="Genomic_DNA"/>
</dbReference>
<feature type="binding site" evidence="1">
    <location>
        <position position="255"/>
    </location>
    <ligand>
        <name>Mg(2+)</name>
        <dbReference type="ChEBI" id="CHEBI:18420"/>
        <label>1</label>
    </ligand>
</feature>
<reference evidence="2 3" key="1">
    <citation type="submission" date="2020-08" db="EMBL/GenBank/DDBJ databases">
        <title>Genome sequencing of Purple Non-Sulfur Bacteria from various extreme environments.</title>
        <authorList>
            <person name="Mayer M."/>
        </authorList>
    </citation>
    <scope>NUCLEOTIDE SEQUENCE [LARGE SCALE GENOMIC DNA]</scope>
    <source>
        <strain evidence="2 3">JA131</strain>
    </source>
</reference>
<dbReference type="InterPro" id="IPR013479">
    <property type="entry name" value="ADP-ribosyl_diN_reduct_hydro"/>
</dbReference>
<gene>
    <name evidence="2" type="ORF">GGD89_001541</name>
</gene>
<dbReference type="InterPro" id="IPR036705">
    <property type="entry name" value="Ribosyl_crysJ1_sf"/>
</dbReference>
<keyword evidence="1" id="KW-0479">Metal-binding</keyword>
<comment type="cofactor">
    <cofactor evidence="1">
        <name>Mg(2+)</name>
        <dbReference type="ChEBI" id="CHEBI:18420"/>
    </cofactor>
    <text evidence="1">Binds 2 magnesium ions per subunit.</text>
</comment>
<keyword evidence="2" id="KW-0378">Hydrolase</keyword>
<dbReference type="GO" id="GO:0047407">
    <property type="term" value="F:ADP-ribosyl-[dinitrogen reductase] hydrolase activity"/>
    <property type="evidence" value="ECO:0007669"/>
    <property type="project" value="UniProtKB-EC"/>
</dbReference>
<comment type="caution">
    <text evidence="2">The sequence shown here is derived from an EMBL/GenBank/DDBJ whole genome shotgun (WGS) entry which is preliminary data.</text>
</comment>
<sequence>MKTDAPHPFHARAVLEDRALGAYLGLAVGDALGATVEFMTRGEIAHQHGVHDRLIGGGWLRLKPGQVTDDTEMALALGRALIDAGGFDAVTVAEAFAAWLKGGPVDVGNTVRRGIRRYLAKGTTEAPYNPGDGGNGAAMRLVPLALATLGTPDDRIAAWTLGQARITHHMDRSDAACVALVRMVHAALRGDRQGGVRAEADRLIAAHPTFRYSPYRGHSSAYIVDTMQTVLHHYFSTEGFRACVVATVNQGGDADTTGAIAGMLAGATHGVHAIPSAWLGRLDRTVRREIRAQVRALLDLAEVGAAIGSEGGVDRERENGCARKHP</sequence>
<proteinExistence type="predicted"/>
<keyword evidence="1" id="KW-0460">Magnesium</keyword>
<feature type="binding site" evidence="1">
    <location>
        <position position="68"/>
    </location>
    <ligand>
        <name>Mg(2+)</name>
        <dbReference type="ChEBI" id="CHEBI:18420"/>
        <label>1</label>
    </ligand>
</feature>
<dbReference type="InterPro" id="IPR050792">
    <property type="entry name" value="ADP-ribosylglycohydrolase"/>
</dbReference>
<dbReference type="Pfam" id="PF03747">
    <property type="entry name" value="ADP_ribosyl_GH"/>
    <property type="match status" value="1"/>
</dbReference>
<feature type="binding site" evidence="1">
    <location>
        <position position="69"/>
    </location>
    <ligand>
        <name>Mg(2+)</name>
        <dbReference type="ChEBI" id="CHEBI:18420"/>
        <label>1</label>
    </ligand>
</feature>
<evidence type="ECO:0000313" key="2">
    <source>
        <dbReference type="EMBL" id="MBB4265916.1"/>
    </source>
</evidence>
<dbReference type="PANTHER" id="PTHR16222:SF12">
    <property type="entry name" value="ADP-RIBOSYLGLYCOHYDROLASE-RELATED"/>
    <property type="match status" value="1"/>
</dbReference>
<dbReference type="Proteomes" id="UP000554286">
    <property type="component" value="Unassembled WGS sequence"/>
</dbReference>
<feature type="binding site" evidence="1">
    <location>
        <position position="70"/>
    </location>
    <ligand>
        <name>Mg(2+)</name>
        <dbReference type="ChEBI" id="CHEBI:18420"/>
        <label>1</label>
    </ligand>
</feature>
<dbReference type="PANTHER" id="PTHR16222">
    <property type="entry name" value="ADP-RIBOSYLGLYCOHYDROLASE"/>
    <property type="match status" value="1"/>
</dbReference>
<keyword evidence="3" id="KW-1185">Reference proteome</keyword>
<dbReference type="GO" id="GO:0046872">
    <property type="term" value="F:metal ion binding"/>
    <property type="evidence" value="ECO:0007669"/>
    <property type="project" value="UniProtKB-KW"/>
</dbReference>
<dbReference type="InterPro" id="IPR005502">
    <property type="entry name" value="Ribosyl_crysJ1"/>
</dbReference>
<dbReference type="AlphaFoldDB" id="A0A7W6RCD1"/>
<feature type="binding site" evidence="1">
    <location>
        <position position="256"/>
    </location>
    <ligand>
        <name>Mg(2+)</name>
        <dbReference type="ChEBI" id="CHEBI:18420"/>
        <label>1</label>
    </ligand>
</feature>
<dbReference type="Gene3D" id="1.10.4080.10">
    <property type="entry name" value="ADP-ribosylation/Crystallin J1"/>
    <property type="match status" value="1"/>
</dbReference>
<protein>
    <submittedName>
        <fullName evidence="2">ADP-ribosyl-[dinitrogen reductase] hydrolase</fullName>
        <ecNumber evidence="2">3.2.2.24</ecNumber>
    </submittedName>
</protein>
<evidence type="ECO:0000313" key="3">
    <source>
        <dbReference type="Proteomes" id="UP000554286"/>
    </source>
</evidence>
<evidence type="ECO:0000256" key="1">
    <source>
        <dbReference type="PIRSR" id="PIRSR605502-1"/>
    </source>
</evidence>
<dbReference type="NCBIfam" id="TIGR02662">
    <property type="entry name" value="dinitro_DRAG"/>
    <property type="match status" value="1"/>
</dbReference>
<keyword evidence="2" id="KW-0326">Glycosidase</keyword>
<accession>A0A7W6RCD1</accession>
<dbReference type="SUPFAM" id="SSF101478">
    <property type="entry name" value="ADP-ribosylglycohydrolase"/>
    <property type="match status" value="1"/>
</dbReference>
<dbReference type="EC" id="3.2.2.24" evidence="2"/>
<organism evidence="2 3">
    <name type="scientific">Roseospira visakhapatnamensis</name>
    <dbReference type="NCBI Taxonomy" id="390880"/>
    <lineage>
        <taxon>Bacteria</taxon>
        <taxon>Pseudomonadati</taxon>
        <taxon>Pseudomonadota</taxon>
        <taxon>Alphaproteobacteria</taxon>
        <taxon>Rhodospirillales</taxon>
        <taxon>Rhodospirillaceae</taxon>
        <taxon>Roseospira</taxon>
    </lineage>
</organism>
<feature type="binding site" evidence="1">
    <location>
        <position position="253"/>
    </location>
    <ligand>
        <name>Mg(2+)</name>
        <dbReference type="ChEBI" id="CHEBI:18420"/>
        <label>1</label>
    </ligand>
</feature>
<name>A0A7W6RCD1_9PROT</name>